<gene>
    <name evidence="2" type="ORF">GCM10009742_43760</name>
</gene>
<feature type="region of interest" description="Disordered" evidence="1">
    <location>
        <begin position="426"/>
        <end position="506"/>
    </location>
</feature>
<name>A0ABN2E088_9ACTN</name>
<evidence type="ECO:0000313" key="3">
    <source>
        <dbReference type="Proteomes" id="UP001500190"/>
    </source>
</evidence>
<feature type="region of interest" description="Disordered" evidence="1">
    <location>
        <begin position="55"/>
        <end position="86"/>
    </location>
</feature>
<dbReference type="InterPro" id="IPR011044">
    <property type="entry name" value="Quino_amine_DH_bsu"/>
</dbReference>
<organism evidence="2 3">
    <name type="scientific">Kribbella karoonensis</name>
    <dbReference type="NCBI Taxonomy" id="324851"/>
    <lineage>
        <taxon>Bacteria</taxon>
        <taxon>Bacillati</taxon>
        <taxon>Actinomycetota</taxon>
        <taxon>Actinomycetes</taxon>
        <taxon>Propionibacteriales</taxon>
        <taxon>Kribbellaceae</taxon>
        <taxon>Kribbella</taxon>
    </lineage>
</organism>
<protein>
    <recommendedName>
        <fullName evidence="4">Pyrroloquinoline-quinone binding quinoprotein</fullName>
    </recommendedName>
</protein>
<accession>A0ABN2E088</accession>
<evidence type="ECO:0000256" key="1">
    <source>
        <dbReference type="SAM" id="MobiDB-lite"/>
    </source>
</evidence>
<sequence>MQRLWITPGTDPRTLLAFSRSFSVDLGEKPTMLRPMVATTAVTAALILLAGCGGDKKSDSGSDNNSGDKSNSSASPTAPSVPTFDPPKSFAIGRAYPVLKDPAESTLSHAGVALVGKVAVAGNKKVLNGHDVTDPSKTWSMQVPPATTTTVSMALPPKAVKVDGKDVAVVAYAETDKGNGTQKPQGLVVVRWVDVSTGEKIAETSTKTGEEQPGLGTVAYDVESGQIAVQAGSWTVFADPATKKATLVPGLEPAAVHNGVIVGQKEATGPQVVDATMVLADGASGKITKKVGPPMGDFNVLAGTSKHAYFYGMKYIDYDAGTEAEALYSVDLSTGAVVTTALPKASAESGSWTCYSDEAASVACVQQATADKGETMIGFDDETGKKTWGFSSDSGNRNVPEVTAAYHGVIYAKTEAQPVLLDAKTGADLPSATPSGSPSSSDSPSTGSTPSDGDSPTSGDTPSEGSTPGSDSSSGNGDLSLFDGTLQSPTSVSPYGGVYSQQPHGDYTVTNELDSVVVFMKATA</sequence>
<feature type="compositionally biased region" description="Low complexity" evidence="1">
    <location>
        <begin position="430"/>
        <end position="481"/>
    </location>
</feature>
<comment type="caution">
    <text evidence="2">The sequence shown here is derived from an EMBL/GenBank/DDBJ whole genome shotgun (WGS) entry which is preliminary data.</text>
</comment>
<dbReference type="SUPFAM" id="SSF50969">
    <property type="entry name" value="YVTN repeat-like/Quinoprotein amine dehydrogenase"/>
    <property type="match status" value="1"/>
</dbReference>
<evidence type="ECO:0008006" key="4">
    <source>
        <dbReference type="Google" id="ProtNLM"/>
    </source>
</evidence>
<dbReference type="EMBL" id="BAAAND010000007">
    <property type="protein sequence ID" value="GAA1592228.1"/>
    <property type="molecule type" value="Genomic_DNA"/>
</dbReference>
<proteinExistence type="predicted"/>
<feature type="compositionally biased region" description="Low complexity" evidence="1">
    <location>
        <begin position="61"/>
        <end position="83"/>
    </location>
</feature>
<keyword evidence="3" id="KW-1185">Reference proteome</keyword>
<reference evidence="2 3" key="1">
    <citation type="journal article" date="2019" name="Int. J. Syst. Evol. Microbiol.">
        <title>The Global Catalogue of Microorganisms (GCM) 10K type strain sequencing project: providing services to taxonomists for standard genome sequencing and annotation.</title>
        <authorList>
            <consortium name="The Broad Institute Genomics Platform"/>
            <consortium name="The Broad Institute Genome Sequencing Center for Infectious Disease"/>
            <person name="Wu L."/>
            <person name="Ma J."/>
        </authorList>
    </citation>
    <scope>NUCLEOTIDE SEQUENCE [LARGE SCALE GENOMIC DNA]</scope>
    <source>
        <strain evidence="2 3">JCM 14304</strain>
    </source>
</reference>
<dbReference type="Proteomes" id="UP001500190">
    <property type="component" value="Unassembled WGS sequence"/>
</dbReference>
<feature type="compositionally biased region" description="Polar residues" evidence="1">
    <location>
        <begin position="485"/>
        <end position="506"/>
    </location>
</feature>
<evidence type="ECO:0000313" key="2">
    <source>
        <dbReference type="EMBL" id="GAA1592228.1"/>
    </source>
</evidence>